<evidence type="ECO:0000313" key="11">
    <source>
        <dbReference type="Proteomes" id="UP000800092"/>
    </source>
</evidence>
<sequence>MSPASSQFRRESFPASDPDSATIYSPDGGGWDGSSASGLERNSNPSNPFFDPHTNNPFMRMDASQQAVYGQQPSAPWSFENESGTCTPTVPTYDHFGQDFENDNHPPYSAGLESSGMSSAFGGLPFNNNVRPSSVFQAPSATTPLSPQAPSDWMNLASQDAESRPFSRQMRRPSSALSQASALRRRAADGGIRKKNARFDIPEGRTLDTIDDLIKNCSNESDLKELKSQKRLLRNRQAALDSRSRKKQYTKDLETDKKYYMEEIAAQKEIIDKLTMQLNELKMERDREYVESQDVIRNLQYEREEIVARHTLESGDLRKRVSILSDQLKSQTMPMSAAPSSAGFNDLGLGMESLNMCQDWEWMVDPNGMEPESTANVNSNNMPDMQPTTDMQHTHQDTALVSSRKIDGDKAVPTGLLLMLLLCGAFVASKSPGNNAPPIRMPDDVREASAHVLDNIFKDAGVAPTSTSANNLHVHRVPGFEPQASSSAAAAGIGNSNWLHKSHTITGAEFARLTGPASSLDTLHHDLTAPSKEQEAEQVFGMTPALYNSLTAHPDLMSHQSQGHSMHSPPLTNEDNMSPSPNFGTGAGSGGGGGGSGSGSNRRKMLAETLASMRMESSRENAAQVYTRSLLWNEIPENVVQEFKRIVESSGSSVTELGKEDGGGGDGGGGSRGLRKMET</sequence>
<keyword evidence="6" id="KW-0539">Nucleus</keyword>
<dbReference type="PROSITE" id="PS50217">
    <property type="entry name" value="BZIP"/>
    <property type="match status" value="1"/>
</dbReference>
<evidence type="ECO:0000256" key="1">
    <source>
        <dbReference type="ARBA" id="ARBA00004123"/>
    </source>
</evidence>
<gene>
    <name evidence="10" type="ORF">EV356DRAFT_537652</name>
</gene>
<reference evidence="10" key="1">
    <citation type="journal article" date="2020" name="Stud. Mycol.">
        <title>101 Dothideomycetes genomes: a test case for predicting lifestyles and emergence of pathogens.</title>
        <authorList>
            <person name="Haridas S."/>
            <person name="Albert R."/>
            <person name="Binder M."/>
            <person name="Bloem J."/>
            <person name="Labutti K."/>
            <person name="Salamov A."/>
            <person name="Andreopoulos B."/>
            <person name="Baker S."/>
            <person name="Barry K."/>
            <person name="Bills G."/>
            <person name="Bluhm B."/>
            <person name="Cannon C."/>
            <person name="Castanera R."/>
            <person name="Culley D."/>
            <person name="Daum C."/>
            <person name="Ezra D."/>
            <person name="Gonzalez J."/>
            <person name="Henrissat B."/>
            <person name="Kuo A."/>
            <person name="Liang C."/>
            <person name="Lipzen A."/>
            <person name="Lutzoni F."/>
            <person name="Magnuson J."/>
            <person name="Mondo S."/>
            <person name="Nolan M."/>
            <person name="Ohm R."/>
            <person name="Pangilinan J."/>
            <person name="Park H.-J."/>
            <person name="Ramirez L."/>
            <person name="Alfaro M."/>
            <person name="Sun H."/>
            <person name="Tritt A."/>
            <person name="Yoshinaga Y."/>
            <person name="Zwiers L.-H."/>
            <person name="Turgeon B."/>
            <person name="Goodwin S."/>
            <person name="Spatafora J."/>
            <person name="Crous P."/>
            <person name="Grigoriev I."/>
        </authorList>
    </citation>
    <scope>NUCLEOTIDE SEQUENCE</scope>
    <source>
        <strain evidence="10">Tuck. ex Michener</strain>
    </source>
</reference>
<dbReference type="GO" id="GO:0003677">
    <property type="term" value="F:DNA binding"/>
    <property type="evidence" value="ECO:0007669"/>
    <property type="project" value="UniProtKB-KW"/>
</dbReference>
<dbReference type="SMART" id="SM00338">
    <property type="entry name" value="BRLZ"/>
    <property type="match status" value="1"/>
</dbReference>
<feature type="region of interest" description="Disordered" evidence="8">
    <location>
        <begin position="163"/>
        <end position="189"/>
    </location>
</feature>
<dbReference type="CDD" id="cd14687">
    <property type="entry name" value="bZIP_ATF2"/>
    <property type="match status" value="1"/>
</dbReference>
<dbReference type="SUPFAM" id="SSF57959">
    <property type="entry name" value="Leucine zipper domain"/>
    <property type="match status" value="1"/>
</dbReference>
<feature type="domain" description="BZIP" evidence="9">
    <location>
        <begin position="225"/>
        <end position="282"/>
    </location>
</feature>
<feature type="compositionally biased region" description="Low complexity" evidence="8">
    <location>
        <begin position="557"/>
        <end position="568"/>
    </location>
</feature>
<feature type="region of interest" description="Disordered" evidence="8">
    <location>
        <begin position="650"/>
        <end position="679"/>
    </location>
</feature>
<name>A0A6A6GT99_VIRVR</name>
<evidence type="ECO:0000256" key="4">
    <source>
        <dbReference type="ARBA" id="ARBA00023125"/>
    </source>
</evidence>
<keyword evidence="7" id="KW-0175">Coiled coil</keyword>
<feature type="compositionally biased region" description="Polar residues" evidence="8">
    <location>
        <begin position="40"/>
        <end position="58"/>
    </location>
</feature>
<evidence type="ECO:0000256" key="5">
    <source>
        <dbReference type="ARBA" id="ARBA00023163"/>
    </source>
</evidence>
<evidence type="ECO:0000259" key="9">
    <source>
        <dbReference type="PROSITE" id="PS50217"/>
    </source>
</evidence>
<evidence type="ECO:0000256" key="6">
    <source>
        <dbReference type="ARBA" id="ARBA00023242"/>
    </source>
</evidence>
<feature type="compositionally biased region" description="Low complexity" evidence="8">
    <location>
        <begin position="172"/>
        <end position="182"/>
    </location>
</feature>
<evidence type="ECO:0000256" key="3">
    <source>
        <dbReference type="ARBA" id="ARBA00023015"/>
    </source>
</evidence>
<evidence type="ECO:0000313" key="10">
    <source>
        <dbReference type="EMBL" id="KAF2228955.1"/>
    </source>
</evidence>
<comment type="similarity">
    <text evidence="2">Belongs to the bZIP family.</text>
</comment>
<dbReference type="InterPro" id="IPR004827">
    <property type="entry name" value="bZIP"/>
</dbReference>
<dbReference type="EMBL" id="ML991882">
    <property type="protein sequence ID" value="KAF2228955.1"/>
    <property type="molecule type" value="Genomic_DNA"/>
</dbReference>
<accession>A0A6A6GT99</accession>
<evidence type="ECO:0000256" key="2">
    <source>
        <dbReference type="ARBA" id="ARBA00007163"/>
    </source>
</evidence>
<keyword evidence="11" id="KW-1185">Reference proteome</keyword>
<evidence type="ECO:0000256" key="7">
    <source>
        <dbReference type="SAM" id="Coils"/>
    </source>
</evidence>
<feature type="region of interest" description="Disordered" evidence="8">
    <location>
        <begin position="1"/>
        <end position="58"/>
    </location>
</feature>
<dbReference type="GO" id="GO:0003700">
    <property type="term" value="F:DNA-binding transcription factor activity"/>
    <property type="evidence" value="ECO:0007669"/>
    <property type="project" value="InterPro"/>
</dbReference>
<evidence type="ECO:0000256" key="8">
    <source>
        <dbReference type="SAM" id="MobiDB-lite"/>
    </source>
</evidence>
<dbReference type="PANTHER" id="PTHR47416">
    <property type="entry name" value="BASIC-LEUCINE ZIPPER TRANSCRIPTION FACTOR F-RELATED"/>
    <property type="match status" value="1"/>
</dbReference>
<dbReference type="GO" id="GO:0005634">
    <property type="term" value="C:nucleus"/>
    <property type="evidence" value="ECO:0007669"/>
    <property type="project" value="UniProtKB-SubCell"/>
</dbReference>
<proteinExistence type="inferred from homology"/>
<dbReference type="OrthoDB" id="644067at2759"/>
<protein>
    <recommendedName>
        <fullName evidence="9">BZIP domain-containing protein</fullName>
    </recommendedName>
</protein>
<dbReference type="Proteomes" id="UP000800092">
    <property type="component" value="Unassembled WGS sequence"/>
</dbReference>
<keyword evidence="5" id="KW-0804">Transcription</keyword>
<dbReference type="PANTHER" id="PTHR47416:SF8">
    <property type="entry name" value="BASIC-LEUCINE ZIPPER TRANSCRIPTION FACTOR E-RELATED"/>
    <property type="match status" value="1"/>
</dbReference>
<dbReference type="Pfam" id="PF00170">
    <property type="entry name" value="bZIP_1"/>
    <property type="match status" value="1"/>
</dbReference>
<dbReference type="Gene3D" id="1.20.5.170">
    <property type="match status" value="1"/>
</dbReference>
<feature type="compositionally biased region" description="Polar residues" evidence="8">
    <location>
        <begin position="570"/>
        <end position="583"/>
    </location>
</feature>
<dbReference type="AlphaFoldDB" id="A0A6A6GT99"/>
<dbReference type="InterPro" id="IPR046347">
    <property type="entry name" value="bZIP_sf"/>
</dbReference>
<feature type="coiled-coil region" evidence="7">
    <location>
        <begin position="223"/>
        <end position="291"/>
    </location>
</feature>
<feature type="compositionally biased region" description="Gly residues" evidence="8">
    <location>
        <begin position="585"/>
        <end position="598"/>
    </location>
</feature>
<keyword evidence="3" id="KW-0805">Transcription regulation</keyword>
<comment type="subcellular location">
    <subcellularLocation>
        <location evidence="1">Nucleus</location>
    </subcellularLocation>
</comment>
<keyword evidence="4" id="KW-0238">DNA-binding</keyword>
<organism evidence="10 11">
    <name type="scientific">Viridothelium virens</name>
    <name type="common">Speckled blister lichen</name>
    <name type="synonym">Trypethelium virens</name>
    <dbReference type="NCBI Taxonomy" id="1048519"/>
    <lineage>
        <taxon>Eukaryota</taxon>
        <taxon>Fungi</taxon>
        <taxon>Dikarya</taxon>
        <taxon>Ascomycota</taxon>
        <taxon>Pezizomycotina</taxon>
        <taxon>Dothideomycetes</taxon>
        <taxon>Dothideomycetes incertae sedis</taxon>
        <taxon>Trypetheliales</taxon>
        <taxon>Trypetheliaceae</taxon>
        <taxon>Viridothelium</taxon>
    </lineage>
</organism>
<feature type="region of interest" description="Disordered" evidence="8">
    <location>
        <begin position="555"/>
        <end position="602"/>
    </location>
</feature>